<comment type="caution">
    <text evidence="3">The sequence shown here is derived from an EMBL/GenBank/DDBJ whole genome shotgun (WGS) entry which is preliminary data.</text>
</comment>
<reference evidence="3 4" key="1">
    <citation type="submission" date="2021-08" db="EMBL/GenBank/DDBJ databases">
        <title>Draft Genome Sequence of Phanerochaete sordida strain YK-624.</title>
        <authorList>
            <person name="Mori T."/>
            <person name="Dohra H."/>
            <person name="Suzuki T."/>
            <person name="Kawagishi H."/>
            <person name="Hirai H."/>
        </authorList>
    </citation>
    <scope>NUCLEOTIDE SEQUENCE [LARGE SCALE GENOMIC DNA]</scope>
    <source>
        <strain evidence="3 4">YK-624</strain>
    </source>
</reference>
<evidence type="ECO:0000313" key="4">
    <source>
        <dbReference type="Proteomes" id="UP000703269"/>
    </source>
</evidence>
<feature type="transmembrane region" description="Helical" evidence="1">
    <location>
        <begin position="21"/>
        <end position="39"/>
    </location>
</feature>
<gene>
    <name evidence="3" type="ORF">PsYK624_123660</name>
</gene>
<sequence>MSDDGDFAEFVALLQVLQTEFYIQFALTALVVYEYLLTFQDEIRMIWRRKWTGATALFVANRYLLIASIILQALPSTPESVYRNTSHSGRLCATPAGRLRTLFSAARVRDVGPQRVPLHADPSPQSCSVCDEFFRVSGLSASTGRATAQPMHAGRSRSTKYR</sequence>
<keyword evidence="1" id="KW-0472">Membrane</keyword>
<protein>
    <recommendedName>
        <fullName evidence="2">DUF6533 domain-containing protein</fullName>
    </recommendedName>
</protein>
<dbReference type="EMBL" id="BPQB01000056">
    <property type="protein sequence ID" value="GJE96173.1"/>
    <property type="molecule type" value="Genomic_DNA"/>
</dbReference>
<proteinExistence type="predicted"/>
<dbReference type="Proteomes" id="UP000703269">
    <property type="component" value="Unassembled WGS sequence"/>
</dbReference>
<organism evidence="3 4">
    <name type="scientific">Phanerochaete sordida</name>
    <dbReference type="NCBI Taxonomy" id="48140"/>
    <lineage>
        <taxon>Eukaryota</taxon>
        <taxon>Fungi</taxon>
        <taxon>Dikarya</taxon>
        <taxon>Basidiomycota</taxon>
        <taxon>Agaricomycotina</taxon>
        <taxon>Agaricomycetes</taxon>
        <taxon>Polyporales</taxon>
        <taxon>Phanerochaetaceae</taxon>
        <taxon>Phanerochaete</taxon>
    </lineage>
</organism>
<feature type="domain" description="DUF6533" evidence="2">
    <location>
        <begin position="22"/>
        <end position="66"/>
    </location>
</feature>
<keyword evidence="1" id="KW-1133">Transmembrane helix</keyword>
<dbReference type="AlphaFoldDB" id="A0A9P3GJP0"/>
<evidence type="ECO:0000313" key="3">
    <source>
        <dbReference type="EMBL" id="GJE96173.1"/>
    </source>
</evidence>
<evidence type="ECO:0000259" key="2">
    <source>
        <dbReference type="Pfam" id="PF20151"/>
    </source>
</evidence>
<evidence type="ECO:0000256" key="1">
    <source>
        <dbReference type="SAM" id="Phobius"/>
    </source>
</evidence>
<keyword evidence="4" id="KW-1185">Reference proteome</keyword>
<name>A0A9P3GJP0_9APHY</name>
<dbReference type="InterPro" id="IPR045340">
    <property type="entry name" value="DUF6533"/>
</dbReference>
<keyword evidence="1" id="KW-0812">Transmembrane</keyword>
<dbReference type="OrthoDB" id="2745134at2759"/>
<accession>A0A9P3GJP0</accession>
<dbReference type="Pfam" id="PF20151">
    <property type="entry name" value="DUF6533"/>
    <property type="match status" value="1"/>
</dbReference>